<sequence>MPGLNRQVAEHALGVLPGCRPLQQKIRNFAWERRQVVVEEILKLTQAGCIQEILYPTWLANVVTVKKANGQWRMCVDFTDLNKACPKDPYPLPKIDRLIDATSGHCFLSFLDMFSGYHQIPMKKEDQERTAFMTPIGNYHYKVMPFGLKNVGATYHRMVDRVFSCQIGRNLEAYVDDILVKSNSINEHLEHLRETFNTLRAYALRLNPKKCVFGATAGKFLGFMVTRPGIEANPRQIDAILQMFSPARGK</sequence>
<feature type="domain" description="Reverse transcriptase" evidence="8">
    <location>
        <begin position="46"/>
        <end position="225"/>
    </location>
</feature>
<dbReference type="PANTHER" id="PTHR24559">
    <property type="entry name" value="TRANSPOSON TY3-I GAG-POL POLYPROTEIN"/>
    <property type="match status" value="1"/>
</dbReference>
<gene>
    <name evidence="9" type="ORF">LTRI10_LOCUS13240</name>
</gene>
<dbReference type="GO" id="GO:0004519">
    <property type="term" value="F:endonuclease activity"/>
    <property type="evidence" value="ECO:0007669"/>
    <property type="project" value="UniProtKB-KW"/>
</dbReference>
<dbReference type="GO" id="GO:0008233">
    <property type="term" value="F:peptidase activity"/>
    <property type="evidence" value="ECO:0007669"/>
    <property type="project" value="UniProtKB-KW"/>
</dbReference>
<organism evidence="9 10">
    <name type="scientific">Linum trigynum</name>
    <dbReference type="NCBI Taxonomy" id="586398"/>
    <lineage>
        <taxon>Eukaryota</taxon>
        <taxon>Viridiplantae</taxon>
        <taxon>Streptophyta</taxon>
        <taxon>Embryophyta</taxon>
        <taxon>Tracheophyta</taxon>
        <taxon>Spermatophyta</taxon>
        <taxon>Magnoliopsida</taxon>
        <taxon>eudicotyledons</taxon>
        <taxon>Gunneridae</taxon>
        <taxon>Pentapetalae</taxon>
        <taxon>rosids</taxon>
        <taxon>fabids</taxon>
        <taxon>Malpighiales</taxon>
        <taxon>Linaceae</taxon>
        <taxon>Linum</taxon>
    </lineage>
</organism>
<dbReference type="CDD" id="cd01647">
    <property type="entry name" value="RT_LTR"/>
    <property type="match status" value="1"/>
</dbReference>
<dbReference type="Proteomes" id="UP001497516">
    <property type="component" value="Chromosome 2"/>
</dbReference>
<evidence type="ECO:0000256" key="4">
    <source>
        <dbReference type="ARBA" id="ARBA00022722"/>
    </source>
</evidence>
<evidence type="ECO:0000313" key="9">
    <source>
        <dbReference type="EMBL" id="CAL1371160.1"/>
    </source>
</evidence>
<keyword evidence="6" id="KW-0378">Hydrolase</keyword>
<protein>
    <recommendedName>
        <fullName evidence="8">Reverse transcriptase domain-containing protein</fullName>
    </recommendedName>
</protein>
<keyword evidence="3" id="KW-0548">Nucleotidyltransferase</keyword>
<dbReference type="InterPro" id="IPR053134">
    <property type="entry name" value="RNA-dir_DNA_polymerase"/>
</dbReference>
<dbReference type="InterPro" id="IPR000477">
    <property type="entry name" value="RT_dom"/>
</dbReference>
<keyword evidence="4" id="KW-0540">Nuclease</keyword>
<keyword evidence="5" id="KW-0255">Endonuclease</keyword>
<keyword evidence="10" id="KW-1185">Reference proteome</keyword>
<dbReference type="FunFam" id="3.10.10.10:FF:000007">
    <property type="entry name" value="Retrovirus-related Pol polyprotein from transposon 17.6-like Protein"/>
    <property type="match status" value="1"/>
</dbReference>
<dbReference type="Pfam" id="PF00078">
    <property type="entry name" value="RVT_1"/>
    <property type="match status" value="1"/>
</dbReference>
<evidence type="ECO:0000256" key="2">
    <source>
        <dbReference type="ARBA" id="ARBA00022679"/>
    </source>
</evidence>
<evidence type="ECO:0000259" key="8">
    <source>
        <dbReference type="PROSITE" id="PS50878"/>
    </source>
</evidence>
<accession>A0AAV2DC85</accession>
<proteinExistence type="predicted"/>
<dbReference type="Gene3D" id="3.10.10.10">
    <property type="entry name" value="HIV Type 1 Reverse Transcriptase, subunit A, domain 1"/>
    <property type="match status" value="1"/>
</dbReference>
<keyword evidence="2" id="KW-0808">Transferase</keyword>
<dbReference type="Gene3D" id="3.30.70.270">
    <property type="match status" value="1"/>
</dbReference>
<dbReference type="EMBL" id="OZ034815">
    <property type="protein sequence ID" value="CAL1371160.1"/>
    <property type="molecule type" value="Genomic_DNA"/>
</dbReference>
<dbReference type="GO" id="GO:0006508">
    <property type="term" value="P:proteolysis"/>
    <property type="evidence" value="ECO:0007669"/>
    <property type="project" value="UniProtKB-KW"/>
</dbReference>
<evidence type="ECO:0000256" key="6">
    <source>
        <dbReference type="ARBA" id="ARBA00022801"/>
    </source>
</evidence>
<keyword evidence="7" id="KW-0695">RNA-directed DNA polymerase</keyword>
<dbReference type="PANTHER" id="PTHR24559:SF430">
    <property type="entry name" value="RNA-DIRECTED DNA POLYMERASE"/>
    <property type="match status" value="1"/>
</dbReference>
<evidence type="ECO:0000256" key="5">
    <source>
        <dbReference type="ARBA" id="ARBA00022759"/>
    </source>
</evidence>
<reference evidence="9 10" key="1">
    <citation type="submission" date="2024-04" db="EMBL/GenBank/DDBJ databases">
        <authorList>
            <person name="Fracassetti M."/>
        </authorList>
    </citation>
    <scope>NUCLEOTIDE SEQUENCE [LARGE SCALE GENOMIC DNA]</scope>
</reference>
<dbReference type="InterPro" id="IPR043502">
    <property type="entry name" value="DNA/RNA_pol_sf"/>
</dbReference>
<dbReference type="InterPro" id="IPR043128">
    <property type="entry name" value="Rev_trsase/Diguanyl_cyclase"/>
</dbReference>
<keyword evidence="1" id="KW-0645">Protease</keyword>
<dbReference type="PROSITE" id="PS50878">
    <property type="entry name" value="RT_POL"/>
    <property type="match status" value="1"/>
</dbReference>
<evidence type="ECO:0000313" key="10">
    <source>
        <dbReference type="Proteomes" id="UP001497516"/>
    </source>
</evidence>
<evidence type="ECO:0000256" key="7">
    <source>
        <dbReference type="ARBA" id="ARBA00022918"/>
    </source>
</evidence>
<dbReference type="AlphaFoldDB" id="A0AAV2DC85"/>
<evidence type="ECO:0000256" key="3">
    <source>
        <dbReference type="ARBA" id="ARBA00022695"/>
    </source>
</evidence>
<dbReference type="GO" id="GO:0003964">
    <property type="term" value="F:RNA-directed DNA polymerase activity"/>
    <property type="evidence" value="ECO:0007669"/>
    <property type="project" value="UniProtKB-KW"/>
</dbReference>
<name>A0AAV2DC85_9ROSI</name>
<evidence type="ECO:0000256" key="1">
    <source>
        <dbReference type="ARBA" id="ARBA00022670"/>
    </source>
</evidence>
<dbReference type="SUPFAM" id="SSF56672">
    <property type="entry name" value="DNA/RNA polymerases"/>
    <property type="match status" value="1"/>
</dbReference>